<keyword evidence="2" id="KW-1185">Reference proteome</keyword>
<dbReference type="RefSeq" id="WP_229987830.1">
    <property type="nucleotide sequence ID" value="NZ_JAJJMO010000001.1"/>
</dbReference>
<organism evidence="1 2">
    <name type="scientific">Flavobacterium pisciphilum</name>
    <dbReference type="NCBI Taxonomy" id="2893755"/>
    <lineage>
        <taxon>Bacteria</taxon>
        <taxon>Pseudomonadati</taxon>
        <taxon>Bacteroidota</taxon>
        <taxon>Flavobacteriia</taxon>
        <taxon>Flavobacteriales</taxon>
        <taxon>Flavobacteriaceae</taxon>
        <taxon>Flavobacterium</taxon>
    </lineage>
</organism>
<protein>
    <submittedName>
        <fullName evidence="1">Uncharacterized protein</fullName>
    </submittedName>
</protein>
<name>A0ABS8MR20_9FLAO</name>
<sequence length="628" mass="66651">MKEITEEQSLFDAYKINKTLQLNTVNKGEPTDNVLVHGINKEVKFVPRSEFGGGSQSFQDVVTKSAVDMDGAAVASVEDSVDASKKGTLIVGKTDGVLMGAAIASLTSTSVGSYITENGKIKILQCNPDGTIRTELKINEPTVASNIYVPAPALAGDYTLATTQDITLDKAAAAGAIITDKEVVFNNTVNDSKASITEANITISEPGAPDSGVTETKMLINKNSISLSETGFRDSGPDPTLARISTTSEFGTLGLSPIENKTLINKDRISLLETSFSGQDKIETRVLIDKKSIAIEEEIVNYGTNTIGLDGDEWSFYSQQGDSGFIANPFYFAFSEGRHNVSFMVDGPINQTTQVRFNPLGGAVTYEDSFKTINGKSIVGTGNIVVGEAPAVSFKTINGKSIIGTGDIVVGEAPAVSFKTINGKSIIGTGDIVVGGTPTAATFQEVLNTGKVSTTTGQDHHFQLRSQFYDGGPYHDMIFKRNSIRLEFNGGGYIFDEDGIYPVRNLSSSFGYGGYALSSGGLSLKTNPIGGMATIKADNLTSNYTFQLPGNIEVGGTQTLATTNDIAAYVASRTVVNQTTILLTSADLNTTYPAATVGFRVMALNIPSEKVIYEKIANGWIKTAVLVI</sequence>
<comment type="caution">
    <text evidence="1">The sequence shown here is derived from an EMBL/GenBank/DDBJ whole genome shotgun (WGS) entry which is preliminary data.</text>
</comment>
<reference evidence="1" key="1">
    <citation type="submission" date="2021-11" db="EMBL/GenBank/DDBJ databases">
        <title>Description of novel Flavobacterium species.</title>
        <authorList>
            <person name="Saticioglu I.B."/>
            <person name="Ay H."/>
            <person name="Altun S."/>
            <person name="Duman M."/>
        </authorList>
    </citation>
    <scope>NUCLEOTIDE SEQUENCE</scope>
    <source>
        <strain evidence="1">F-65</strain>
    </source>
</reference>
<evidence type="ECO:0000313" key="1">
    <source>
        <dbReference type="EMBL" id="MCC9071204.1"/>
    </source>
</evidence>
<dbReference type="EMBL" id="JAJJMO010000001">
    <property type="protein sequence ID" value="MCC9071204.1"/>
    <property type="molecule type" value="Genomic_DNA"/>
</dbReference>
<evidence type="ECO:0000313" key="2">
    <source>
        <dbReference type="Proteomes" id="UP001430919"/>
    </source>
</evidence>
<gene>
    <name evidence="1" type="ORF">LNQ49_06305</name>
</gene>
<proteinExistence type="predicted"/>
<accession>A0ABS8MR20</accession>
<dbReference type="Proteomes" id="UP001430919">
    <property type="component" value="Unassembled WGS sequence"/>
</dbReference>